<dbReference type="PRINTS" id="PR00156">
    <property type="entry name" value="COPPERBLUE"/>
</dbReference>
<feature type="binding site" evidence="9">
    <location>
        <position position="107"/>
    </location>
    <ligand>
        <name>Cu cation</name>
        <dbReference type="ChEBI" id="CHEBI:23378"/>
    </ligand>
</feature>
<evidence type="ECO:0000256" key="10">
    <source>
        <dbReference type="SAM" id="SignalP"/>
    </source>
</evidence>
<dbReference type="InterPro" id="IPR008972">
    <property type="entry name" value="Cupredoxin"/>
</dbReference>
<dbReference type="InterPro" id="IPR012745">
    <property type="entry name" value="Pseudoazurin"/>
</dbReference>
<evidence type="ECO:0000256" key="9">
    <source>
        <dbReference type="PIRSR" id="PIRSR602386-1"/>
    </source>
</evidence>
<keyword evidence="3" id="KW-0813">Transport</keyword>
<dbReference type="EMBL" id="FWFQ01000004">
    <property type="protein sequence ID" value="SLN21998.1"/>
    <property type="molecule type" value="Genomic_DNA"/>
</dbReference>
<dbReference type="InterPro" id="IPR028871">
    <property type="entry name" value="BlueCu_1_BS"/>
</dbReference>
<evidence type="ECO:0000313" key="13">
    <source>
        <dbReference type="Proteomes" id="UP000193409"/>
    </source>
</evidence>
<reference evidence="12 13" key="1">
    <citation type="submission" date="2017-03" db="EMBL/GenBank/DDBJ databases">
        <authorList>
            <person name="Afonso C.L."/>
            <person name="Miller P.J."/>
            <person name="Scott M.A."/>
            <person name="Spackman E."/>
            <person name="Goraichik I."/>
            <person name="Dimitrov K.M."/>
            <person name="Suarez D.L."/>
            <person name="Swayne D.E."/>
        </authorList>
    </citation>
    <scope>NUCLEOTIDE SEQUENCE [LARGE SCALE GENOMIC DNA]</scope>
    <source>
        <strain evidence="12 13">CECT 7680</strain>
    </source>
</reference>
<evidence type="ECO:0000256" key="7">
    <source>
        <dbReference type="ARBA" id="ARBA00023008"/>
    </source>
</evidence>
<evidence type="ECO:0000256" key="1">
    <source>
        <dbReference type="ARBA" id="ARBA00004418"/>
    </source>
</evidence>
<dbReference type="SUPFAM" id="SSF49503">
    <property type="entry name" value="Cupredoxins"/>
    <property type="match status" value="1"/>
</dbReference>
<evidence type="ECO:0000256" key="5">
    <source>
        <dbReference type="ARBA" id="ARBA00022764"/>
    </source>
</evidence>
<organism evidence="12 13">
    <name type="scientific">Pseudoruegeria aquimaris</name>
    <dbReference type="NCBI Taxonomy" id="393663"/>
    <lineage>
        <taxon>Bacteria</taxon>
        <taxon>Pseudomonadati</taxon>
        <taxon>Pseudomonadota</taxon>
        <taxon>Alphaproteobacteria</taxon>
        <taxon>Rhodobacterales</taxon>
        <taxon>Roseobacteraceae</taxon>
        <taxon>Pseudoruegeria</taxon>
    </lineage>
</organism>
<feature type="binding site" evidence="9">
    <location>
        <position position="61"/>
    </location>
    <ligand>
        <name>Cu cation</name>
        <dbReference type="ChEBI" id="CHEBI:23378"/>
    </ligand>
</feature>
<keyword evidence="6" id="KW-0249">Electron transport</keyword>
<feature type="signal peptide" evidence="10">
    <location>
        <begin position="1"/>
        <end position="21"/>
    </location>
</feature>
<feature type="binding site" evidence="9">
    <location>
        <position position="102"/>
    </location>
    <ligand>
        <name>Cu cation</name>
        <dbReference type="ChEBI" id="CHEBI:23378"/>
    </ligand>
</feature>
<keyword evidence="7 9" id="KW-0186">Copper</keyword>
<dbReference type="OrthoDB" id="7510199at2"/>
<dbReference type="AlphaFoldDB" id="A0A1Y5RNU1"/>
<protein>
    <recommendedName>
        <fullName evidence="2 8">Pseudoazurin</fullName>
    </recommendedName>
</protein>
<dbReference type="Pfam" id="PF00127">
    <property type="entry name" value="Copper-bind"/>
    <property type="match status" value="1"/>
</dbReference>
<dbReference type="RefSeq" id="WP_085867413.1">
    <property type="nucleotide sequence ID" value="NZ_FWFQ01000004.1"/>
</dbReference>
<feature type="domain" description="Blue (type 1) copper" evidence="11">
    <location>
        <begin position="27"/>
        <end position="113"/>
    </location>
</feature>
<evidence type="ECO:0000313" key="12">
    <source>
        <dbReference type="EMBL" id="SLN21998.1"/>
    </source>
</evidence>
<proteinExistence type="predicted"/>
<dbReference type="InterPro" id="IPR002386">
    <property type="entry name" value="Amicyanin/Pseudoazurin"/>
</dbReference>
<dbReference type="GO" id="GO:0005507">
    <property type="term" value="F:copper ion binding"/>
    <property type="evidence" value="ECO:0007669"/>
    <property type="project" value="UniProtKB-UniRule"/>
</dbReference>
<keyword evidence="4 9" id="KW-0479">Metal-binding</keyword>
<dbReference type="GO" id="GO:0009055">
    <property type="term" value="F:electron transfer activity"/>
    <property type="evidence" value="ECO:0007669"/>
    <property type="project" value="InterPro"/>
</dbReference>
<feature type="chain" id="PRO_5012215676" description="Pseudoazurin" evidence="10">
    <location>
        <begin position="22"/>
        <end position="144"/>
    </location>
</feature>
<dbReference type="PROSITE" id="PS00196">
    <property type="entry name" value="COPPER_BLUE"/>
    <property type="match status" value="1"/>
</dbReference>
<dbReference type="Gene3D" id="2.60.40.420">
    <property type="entry name" value="Cupredoxins - blue copper proteins"/>
    <property type="match status" value="1"/>
</dbReference>
<dbReference type="CDD" id="cd04218">
    <property type="entry name" value="Pseudoazurin"/>
    <property type="match status" value="1"/>
</dbReference>
<accession>A0A1Y5RNU1</accession>
<evidence type="ECO:0000259" key="11">
    <source>
        <dbReference type="Pfam" id="PF00127"/>
    </source>
</evidence>
<comment type="cofactor">
    <cofactor evidence="9">
        <name>Cu cation</name>
        <dbReference type="ChEBI" id="CHEBI:23378"/>
    </cofactor>
    <text evidence="9">Binds 1 copper ion per subunit.</text>
</comment>
<comment type="subcellular location">
    <subcellularLocation>
        <location evidence="1">Periplasm</location>
    </subcellularLocation>
</comment>
<name>A0A1Y5RNU1_9RHOB</name>
<dbReference type="InterPro" id="IPR000923">
    <property type="entry name" value="BlueCu_1"/>
</dbReference>
<dbReference type="NCBIfam" id="TIGR02375">
    <property type="entry name" value="pseudoazurin"/>
    <property type="match status" value="1"/>
</dbReference>
<evidence type="ECO:0000256" key="8">
    <source>
        <dbReference type="NCBIfam" id="TIGR02375"/>
    </source>
</evidence>
<keyword evidence="10" id="KW-0732">Signal</keyword>
<keyword evidence="13" id="KW-1185">Reference proteome</keyword>
<evidence type="ECO:0000256" key="6">
    <source>
        <dbReference type="ARBA" id="ARBA00022982"/>
    </source>
</evidence>
<evidence type="ECO:0000256" key="4">
    <source>
        <dbReference type="ARBA" id="ARBA00022723"/>
    </source>
</evidence>
<evidence type="ECO:0000256" key="2">
    <source>
        <dbReference type="ARBA" id="ARBA00016984"/>
    </source>
</evidence>
<feature type="binding site" evidence="9">
    <location>
        <position position="99"/>
    </location>
    <ligand>
        <name>Cu cation</name>
        <dbReference type="ChEBI" id="CHEBI:23378"/>
    </ligand>
</feature>
<keyword evidence="5" id="KW-0574">Periplasm</keyword>
<dbReference type="GO" id="GO:0042597">
    <property type="term" value="C:periplasmic space"/>
    <property type="evidence" value="ECO:0007669"/>
    <property type="project" value="UniProtKB-SubCell"/>
</dbReference>
<dbReference type="Proteomes" id="UP000193409">
    <property type="component" value="Unassembled WGS sequence"/>
</dbReference>
<sequence length="144" mass="15227">MFKPLALGAVIAAALAGAVSAETFEVKMLNKGDAGKMIFEPDALRIAPGDTVKFIPTDKGHNAELIKGMAPEGAAEFKGKINEEIDVTFDVEGAYGVMCKPHYAMGMVMTVVVGDGPVDVEAFLGGRIPKKAKERFEAQLATLN</sequence>
<dbReference type="PRINTS" id="PR00155">
    <property type="entry name" value="AMICYANIN"/>
</dbReference>
<gene>
    <name evidence="12" type="primary">bcp_2</name>
    <name evidence="12" type="ORF">PSA7680_00852</name>
</gene>
<dbReference type="InterPro" id="IPR001235">
    <property type="entry name" value="Copper_blue_Plastocyanin"/>
</dbReference>
<evidence type="ECO:0000256" key="3">
    <source>
        <dbReference type="ARBA" id="ARBA00022448"/>
    </source>
</evidence>